<feature type="signal peptide" evidence="2">
    <location>
        <begin position="1"/>
        <end position="28"/>
    </location>
</feature>
<evidence type="ECO:0000313" key="4">
    <source>
        <dbReference type="Proteomes" id="UP000530320"/>
    </source>
</evidence>
<comment type="caution">
    <text evidence="3">The sequence shown here is derived from an EMBL/GenBank/DDBJ whole genome shotgun (WGS) entry which is preliminary data.</text>
</comment>
<proteinExistence type="predicted"/>
<organism evidence="3 4">
    <name type="scientific">Gluconacetobacter dulcium</name>
    <dbReference type="NCBI Taxonomy" id="2729096"/>
    <lineage>
        <taxon>Bacteria</taxon>
        <taxon>Pseudomonadati</taxon>
        <taxon>Pseudomonadota</taxon>
        <taxon>Alphaproteobacteria</taxon>
        <taxon>Acetobacterales</taxon>
        <taxon>Acetobacteraceae</taxon>
        <taxon>Gluconacetobacter</taxon>
    </lineage>
</organism>
<dbReference type="EMBL" id="JABEQP010000032">
    <property type="protein sequence ID" value="MBB2199805.1"/>
    <property type="molecule type" value="Genomic_DNA"/>
</dbReference>
<accession>A0A7W4K3N4</accession>
<feature type="coiled-coil region" evidence="1">
    <location>
        <begin position="29"/>
        <end position="56"/>
    </location>
</feature>
<evidence type="ECO:0000313" key="3">
    <source>
        <dbReference type="EMBL" id="MBB2199805.1"/>
    </source>
</evidence>
<evidence type="ECO:0008006" key="5">
    <source>
        <dbReference type="Google" id="ProtNLM"/>
    </source>
</evidence>
<feature type="chain" id="PRO_5030877024" description="Porin" evidence="2">
    <location>
        <begin position="29"/>
        <end position="568"/>
    </location>
</feature>
<protein>
    <recommendedName>
        <fullName evidence="5">Porin</fullName>
    </recommendedName>
</protein>
<keyword evidence="1" id="KW-0175">Coiled coil</keyword>
<gene>
    <name evidence="3" type="ORF">HLH44_20655</name>
</gene>
<evidence type="ECO:0000256" key="1">
    <source>
        <dbReference type="SAM" id="Coils"/>
    </source>
</evidence>
<keyword evidence="2" id="KW-0732">Signal</keyword>
<sequence>MRLRSSLSALFCSTALLGTVSTIHSAAAADSQSAQMRELREEMLEMRGQIKALKARLGETDKNVRAVRRVVTHHSEMSPNTAKDIRIGEPAPARPGILVGSGNGSYANQTGYARVTGMPISGGGPNAPLHKGQFKIGGVKITLGGFFEMAGIYRSRNETADISSNFAAIPWMNSPNAHMNEFHQTERQSRFAGLVEGDLNNHLHVAGYTELDFQGAGSSSNSRQSNSYVLRSRLMYASLEDKANEWYVSGGQMWSMATMFKKGMGLRDENIPLVIDAQYLPGFTWTRNTGVRVVKGFNHGEYHVGLALENPQAVWGGTTYKPPGSTAVTINNPGGQVENSDTTYSDDIAPDIILKATADESFGHFEALGMMRFFHDRVSYLGHGRSHVTVGGGGGGAMLIPIVKHKLDFQASGLVGEGVGRYGTSSLADATTNRFGTPVAMPEAQVMAGLIGHPIKALDIYAYGGMEDILSGRFFNVGNSAYGYGNPNYVTTGCDVEGAAAATCGANIKRVTQGTLGFWWRYMQGDYGTLQFGMQYSYTDVAGFRGTGGAPHTDDNMVFLSMRYLPFQ</sequence>
<dbReference type="AlphaFoldDB" id="A0A7W4K3N4"/>
<evidence type="ECO:0000256" key="2">
    <source>
        <dbReference type="SAM" id="SignalP"/>
    </source>
</evidence>
<reference evidence="3 4" key="1">
    <citation type="submission" date="2020-04" db="EMBL/GenBank/DDBJ databases">
        <title>Description of novel Gluconacetobacter.</title>
        <authorList>
            <person name="Sombolestani A."/>
        </authorList>
    </citation>
    <scope>NUCLEOTIDE SEQUENCE [LARGE SCALE GENOMIC DNA]</scope>
    <source>
        <strain evidence="3 4">LMG 22058</strain>
    </source>
</reference>
<dbReference type="Proteomes" id="UP000530320">
    <property type="component" value="Unassembled WGS sequence"/>
</dbReference>
<dbReference type="RefSeq" id="WP_183010706.1">
    <property type="nucleotide sequence ID" value="NZ_JABEQP010000032.1"/>
</dbReference>
<name>A0A7W4K3N4_9PROT</name>